<protein>
    <submittedName>
        <fullName evidence="4">3-ketoacyl-ACP reductase</fullName>
    </submittedName>
</protein>
<dbReference type="eggNOG" id="COG1028">
    <property type="taxonomic scope" value="Bacteria"/>
</dbReference>
<dbReference type="Pfam" id="PF00106">
    <property type="entry name" value="adh_short"/>
    <property type="match status" value="1"/>
</dbReference>
<dbReference type="PRINTS" id="PR00081">
    <property type="entry name" value="GDHRDH"/>
</dbReference>
<dbReference type="InterPro" id="IPR020904">
    <property type="entry name" value="Sc_DH/Rdtase_CS"/>
</dbReference>
<evidence type="ECO:0000256" key="1">
    <source>
        <dbReference type="ARBA" id="ARBA00006484"/>
    </source>
</evidence>
<dbReference type="HOGENOM" id="CLU_047208_0_0_11"/>
<comment type="similarity">
    <text evidence="1 2">Belongs to the short-chain dehydrogenases/reductases (SDR) family.</text>
</comment>
<dbReference type="InterPro" id="IPR036291">
    <property type="entry name" value="NAD(P)-bd_dom_sf"/>
</dbReference>
<dbReference type="FunFam" id="3.40.50.720:FF:000338">
    <property type="entry name" value="3-oxoacyl-ACP reductase FabG"/>
    <property type="match status" value="1"/>
</dbReference>
<comment type="caution">
    <text evidence="4">The sequence shown here is derived from an EMBL/GenBank/DDBJ whole genome shotgun (WGS) entry which is preliminary data.</text>
</comment>
<dbReference type="SMART" id="SM00822">
    <property type="entry name" value="PKS_KR"/>
    <property type="match status" value="1"/>
</dbReference>
<dbReference type="GO" id="GO:0016616">
    <property type="term" value="F:oxidoreductase activity, acting on the CH-OH group of donors, NAD or NADP as acceptor"/>
    <property type="evidence" value="ECO:0007669"/>
    <property type="project" value="TreeGrafter"/>
</dbReference>
<dbReference type="Gene3D" id="3.40.50.720">
    <property type="entry name" value="NAD(P)-binding Rossmann-like Domain"/>
    <property type="match status" value="2"/>
</dbReference>
<feature type="domain" description="Ketoreductase" evidence="3">
    <location>
        <begin position="206"/>
        <end position="415"/>
    </location>
</feature>
<proteinExistence type="inferred from homology"/>
<dbReference type="AlphaFoldDB" id="Z9JVP5"/>
<keyword evidence="5" id="KW-1185">Reference proteome</keyword>
<evidence type="ECO:0000313" key="5">
    <source>
        <dbReference type="Proteomes" id="UP000023067"/>
    </source>
</evidence>
<dbReference type="PANTHER" id="PTHR42760:SF78">
    <property type="entry name" value="3-OXOACYL-[ACYL-CARRIER-PROTEIN] REDUCTASE [NADH]"/>
    <property type="match status" value="1"/>
</dbReference>
<dbReference type="PATRIC" id="fig|396014.3.peg.1263"/>
<dbReference type="RefSeq" id="WP_038371372.1">
    <property type="nucleotide sequence ID" value="NZ_KK069990.1"/>
</dbReference>
<evidence type="ECO:0000256" key="2">
    <source>
        <dbReference type="RuleBase" id="RU000363"/>
    </source>
</evidence>
<dbReference type="InterPro" id="IPR002347">
    <property type="entry name" value="SDR_fam"/>
</dbReference>
<dbReference type="PROSITE" id="PS00061">
    <property type="entry name" value="ADH_SHORT"/>
    <property type="match status" value="1"/>
</dbReference>
<gene>
    <name evidence="4" type="ORF">BF93_14565</name>
</gene>
<dbReference type="InterPro" id="IPR057326">
    <property type="entry name" value="KR_dom"/>
</dbReference>
<dbReference type="PANTHER" id="PTHR42760">
    <property type="entry name" value="SHORT-CHAIN DEHYDROGENASES/REDUCTASES FAMILY MEMBER"/>
    <property type="match status" value="1"/>
</dbReference>
<reference evidence="4 5" key="1">
    <citation type="submission" date="2014-02" db="EMBL/GenBank/DDBJ databases">
        <title>Genome sequence of Brachybacterium phenoliresistens strain W13A50.</title>
        <authorList>
            <person name="Wang X."/>
        </authorList>
    </citation>
    <scope>NUCLEOTIDE SEQUENCE [LARGE SCALE GENOMIC DNA]</scope>
    <source>
        <strain evidence="4 5">W13A50</strain>
    </source>
</reference>
<name>Z9JVP5_9MICO</name>
<dbReference type="SUPFAM" id="SSF51735">
    <property type="entry name" value="NAD(P)-binding Rossmann-fold domains"/>
    <property type="match status" value="1"/>
</dbReference>
<dbReference type="Pfam" id="PF13561">
    <property type="entry name" value="adh_short_C2"/>
    <property type="match status" value="1"/>
</dbReference>
<sequence>MVDAYTRLVRTAPGRALAARTGLPRPSHLPRRAERPQPVLDPVVVLGSGEGAEQITGTLLGWGADVRRRFAETEHPGSVVIVLDAIERPEDIGPLVLPLAEAMRGLAAGARVVTVSRPAAGQDPSRDAARGGVEGFVRSLGHEMRRGSTANGLLVADGVALDAPSVTGALRFLLSARSAFVDGQLLRIDAAGAALPESWEAPLAGRTALVTGAARGIGAAIARTLAADGARVVLLDVTAAGTELARLANELRGVPVQLDVTAADAGDRLAAFLRERGLRLDIVVLNAGITRDRMFANMAPDRWDPVIAVNIASQISLMRDLLAADAPAAEASGSADAPAAADASAAGRSAAAPVLGDELRVVSLASTSGIAGNRGQSNYAASKAGVMAFVEALAGQLEERGGTANAVAPGFIETEMTRKIPPLQREVARRISSLQQGGLPVDVAEAVAFLASGPAGGVRGQTLRVCGQHMVGR</sequence>
<accession>Z9JVP5</accession>
<organism evidence="4 5">
    <name type="scientific">Brachybacterium phenoliresistens</name>
    <dbReference type="NCBI Taxonomy" id="396014"/>
    <lineage>
        <taxon>Bacteria</taxon>
        <taxon>Bacillati</taxon>
        <taxon>Actinomycetota</taxon>
        <taxon>Actinomycetes</taxon>
        <taxon>Micrococcales</taxon>
        <taxon>Dermabacteraceae</taxon>
        <taxon>Brachybacterium</taxon>
    </lineage>
</organism>
<evidence type="ECO:0000259" key="3">
    <source>
        <dbReference type="SMART" id="SM00822"/>
    </source>
</evidence>
<dbReference type="PRINTS" id="PR00080">
    <property type="entry name" value="SDRFAMILY"/>
</dbReference>
<dbReference type="OrthoDB" id="9804774at2"/>
<evidence type="ECO:0000313" key="4">
    <source>
        <dbReference type="EMBL" id="EWS82038.1"/>
    </source>
</evidence>
<dbReference type="Proteomes" id="UP000023067">
    <property type="component" value="Unassembled WGS sequence"/>
</dbReference>
<dbReference type="STRING" id="396014.BF93_14565"/>
<dbReference type="EMBL" id="JDYK01000004">
    <property type="protein sequence ID" value="EWS82038.1"/>
    <property type="molecule type" value="Genomic_DNA"/>
</dbReference>